<dbReference type="InterPro" id="IPR036129">
    <property type="entry name" value="Glycerate_kinase_sf"/>
</dbReference>
<reference evidence="5 6" key="1">
    <citation type="submission" date="2019-04" db="EMBL/GenBank/DDBJ databases">
        <title>Isolation and identification of Cellulomonas shaoxiangyii sp. Nov. isolated from feces of the Tibetan antelopes (Pantholops hodgsonii) in the Qinghai-Tibet plateau of China.</title>
        <authorList>
            <person name="Tian Z."/>
        </authorList>
    </citation>
    <scope>NUCLEOTIDE SEQUENCE [LARGE SCALE GENOMIC DNA]</scope>
    <source>
        <strain evidence="5 6">Z28</strain>
    </source>
</reference>
<organism evidence="5 6">
    <name type="scientific">Cellulomonas shaoxiangyii</name>
    <dbReference type="NCBI Taxonomy" id="2566013"/>
    <lineage>
        <taxon>Bacteria</taxon>
        <taxon>Bacillati</taxon>
        <taxon>Actinomycetota</taxon>
        <taxon>Actinomycetes</taxon>
        <taxon>Micrococcales</taxon>
        <taxon>Cellulomonadaceae</taxon>
        <taxon>Cellulomonas</taxon>
    </lineage>
</organism>
<dbReference type="KEGG" id="celz:E5225_07320"/>
<dbReference type="PANTHER" id="PTHR21599">
    <property type="entry name" value="GLYCERATE KINASE"/>
    <property type="match status" value="1"/>
</dbReference>
<dbReference type="Gene3D" id="3.90.1510.10">
    <property type="entry name" value="Glycerate kinase, domain 2"/>
    <property type="match status" value="1"/>
</dbReference>
<evidence type="ECO:0000256" key="3">
    <source>
        <dbReference type="ARBA" id="ARBA00022777"/>
    </source>
</evidence>
<dbReference type="RefSeq" id="WP_136225380.1">
    <property type="nucleotide sequence ID" value="NZ_CP039291.1"/>
</dbReference>
<dbReference type="InterPro" id="IPR018193">
    <property type="entry name" value="Glyc_kinase_flavodox-like_fold"/>
</dbReference>
<dbReference type="Proteomes" id="UP000296469">
    <property type="component" value="Chromosome"/>
</dbReference>
<dbReference type="SUPFAM" id="SSF110738">
    <property type="entry name" value="Glycerate kinase I"/>
    <property type="match status" value="1"/>
</dbReference>
<protein>
    <submittedName>
        <fullName evidence="5">Glycerate kinase</fullName>
    </submittedName>
</protein>
<dbReference type="GO" id="GO:0008887">
    <property type="term" value="F:glycerate kinase activity"/>
    <property type="evidence" value="ECO:0007669"/>
    <property type="project" value="UniProtKB-UniRule"/>
</dbReference>
<proteinExistence type="inferred from homology"/>
<accession>A0A4P7SLE5</accession>
<dbReference type="Gene3D" id="3.40.50.10350">
    <property type="entry name" value="Glycerate kinase, domain 1"/>
    <property type="match status" value="1"/>
</dbReference>
<dbReference type="GO" id="GO:0031388">
    <property type="term" value="P:organic acid phosphorylation"/>
    <property type="evidence" value="ECO:0007669"/>
    <property type="project" value="UniProtKB-UniRule"/>
</dbReference>
<dbReference type="AlphaFoldDB" id="A0A4P7SLE5"/>
<name>A0A4P7SLE5_9CELL</name>
<dbReference type="PANTHER" id="PTHR21599:SF0">
    <property type="entry name" value="GLYCERATE KINASE"/>
    <property type="match status" value="1"/>
</dbReference>
<dbReference type="Pfam" id="PF02595">
    <property type="entry name" value="Gly_kinase"/>
    <property type="match status" value="1"/>
</dbReference>
<evidence type="ECO:0000256" key="1">
    <source>
        <dbReference type="ARBA" id="ARBA00006284"/>
    </source>
</evidence>
<dbReference type="InterPro" id="IPR018197">
    <property type="entry name" value="Glycerate_kinase_RE-like"/>
</dbReference>
<comment type="similarity">
    <text evidence="1 4">Belongs to the glycerate kinase type-1 family.</text>
</comment>
<dbReference type="PIRSF" id="PIRSF006078">
    <property type="entry name" value="GlxK"/>
    <property type="match status" value="1"/>
</dbReference>
<dbReference type="NCBIfam" id="TIGR00045">
    <property type="entry name" value="glycerate kinase"/>
    <property type="match status" value="1"/>
</dbReference>
<evidence type="ECO:0000313" key="6">
    <source>
        <dbReference type="Proteomes" id="UP000296469"/>
    </source>
</evidence>
<keyword evidence="6" id="KW-1185">Reference proteome</keyword>
<keyword evidence="3 4" id="KW-0418">Kinase</keyword>
<evidence type="ECO:0000256" key="4">
    <source>
        <dbReference type="PIRNR" id="PIRNR006078"/>
    </source>
</evidence>
<sequence length="403" mass="39348">MRVLLAPDSFGTSLTAAQAADALADGWRRGAPHDDVTACPLADGGPGFVATLRESLGGALDAVTVTGPLGVPAPAALLRVGSTAYVESAHALGLDLVPSAHRDPTRTTSAGAGELVAAALAAGARRVVVGLGGSATNDAGAGLLLALADVLLGPDAAVGAAPLLRAGGGALGAVRPDDLRWLPALRDALRDVDLVAAVDVDVPLLGLQGASAGFAPQKGATPEQAQDLERALGTFAHAAVAVLGSGDARPGLLAPAGGAAGRDARAHRWTSLPGAGAAGGAGFALALLGARLLPGAALVADAVGLAARIAAHDLVVTGEGRTDWQSLHGKVVAEVAARALPLAVPTVVVAGEVLVGRRELSAAGVAAAYAVAERPDQVAAALADPAGSLAARATRVARTWSPG</sequence>
<keyword evidence="2 4" id="KW-0808">Transferase</keyword>
<gene>
    <name evidence="5" type="ORF">E5225_07320</name>
</gene>
<evidence type="ECO:0000256" key="2">
    <source>
        <dbReference type="ARBA" id="ARBA00022679"/>
    </source>
</evidence>
<dbReference type="EMBL" id="CP039291">
    <property type="protein sequence ID" value="QCB93393.1"/>
    <property type="molecule type" value="Genomic_DNA"/>
</dbReference>
<evidence type="ECO:0000313" key="5">
    <source>
        <dbReference type="EMBL" id="QCB93393.1"/>
    </source>
</evidence>
<dbReference type="InterPro" id="IPR004381">
    <property type="entry name" value="Glycerate_kinase"/>
</dbReference>